<dbReference type="Proteomes" id="UP000756530">
    <property type="component" value="Unassembled WGS sequence"/>
</dbReference>
<accession>A0ABS6SZF8</accession>
<evidence type="ECO:0000256" key="1">
    <source>
        <dbReference type="SAM" id="MobiDB-lite"/>
    </source>
</evidence>
<evidence type="ECO:0000313" key="3">
    <source>
        <dbReference type="Proteomes" id="UP000756530"/>
    </source>
</evidence>
<comment type="caution">
    <text evidence="2">The sequence shown here is derived from an EMBL/GenBank/DDBJ whole genome shotgun (WGS) entry which is preliminary data.</text>
</comment>
<gene>
    <name evidence="2" type="ORF">KJP28_05355</name>
</gene>
<protein>
    <submittedName>
        <fullName evidence="2">Uncharacterized protein</fullName>
    </submittedName>
</protein>
<sequence>MSETSDNSNPPLEADVDVHVVAKRSFLRALKAFNAAMAELEADPSIDLADARSRSAELRRTMQTVLEERKRCEEYANRRQDGSEQRDGAFDTEQARAQIERRLARIRRAEDQG</sequence>
<proteinExistence type="predicted"/>
<reference evidence="2 3" key="1">
    <citation type="submission" date="2021-05" db="EMBL/GenBank/DDBJ databases">
        <title>Culturable bacteria isolated from Daya Bay.</title>
        <authorList>
            <person name="Zheng W."/>
            <person name="Yu S."/>
            <person name="Huang Y."/>
        </authorList>
    </citation>
    <scope>NUCLEOTIDE SEQUENCE [LARGE SCALE GENOMIC DNA]</scope>
    <source>
        <strain evidence="2 3">DP4N28-5</strain>
    </source>
</reference>
<keyword evidence="3" id="KW-1185">Reference proteome</keyword>
<dbReference type="RefSeq" id="WP_218391309.1">
    <property type="nucleotide sequence ID" value="NZ_JAHUZE010000001.1"/>
</dbReference>
<feature type="region of interest" description="Disordered" evidence="1">
    <location>
        <begin position="74"/>
        <end position="95"/>
    </location>
</feature>
<organism evidence="2 3">
    <name type="scientific">Maritimibacter dapengensis</name>
    <dbReference type="NCBI Taxonomy" id="2836868"/>
    <lineage>
        <taxon>Bacteria</taxon>
        <taxon>Pseudomonadati</taxon>
        <taxon>Pseudomonadota</taxon>
        <taxon>Alphaproteobacteria</taxon>
        <taxon>Rhodobacterales</taxon>
        <taxon>Roseobacteraceae</taxon>
        <taxon>Maritimibacter</taxon>
    </lineage>
</organism>
<feature type="compositionally biased region" description="Basic and acidic residues" evidence="1">
    <location>
        <begin position="74"/>
        <end position="89"/>
    </location>
</feature>
<name>A0ABS6SZF8_9RHOB</name>
<evidence type="ECO:0000313" key="2">
    <source>
        <dbReference type="EMBL" id="MBV7378342.1"/>
    </source>
</evidence>
<dbReference type="EMBL" id="JAHUZE010000001">
    <property type="protein sequence ID" value="MBV7378342.1"/>
    <property type="molecule type" value="Genomic_DNA"/>
</dbReference>